<feature type="region of interest" description="Disordered" evidence="1">
    <location>
        <begin position="509"/>
        <end position="537"/>
    </location>
</feature>
<evidence type="ECO:0000313" key="5">
    <source>
        <dbReference type="EMBL" id="TQM97205.1"/>
    </source>
</evidence>
<evidence type="ECO:0000313" key="6">
    <source>
        <dbReference type="Proteomes" id="UP000315133"/>
    </source>
</evidence>
<feature type="signal peptide" evidence="2">
    <location>
        <begin position="1"/>
        <end position="26"/>
    </location>
</feature>
<proteinExistence type="predicted"/>
<keyword evidence="6" id="KW-1185">Reference proteome</keyword>
<protein>
    <submittedName>
        <fullName evidence="5">Zn-dependent M28 family amino/carboxypeptidase</fullName>
    </submittedName>
</protein>
<dbReference type="GO" id="GO:0008235">
    <property type="term" value="F:metalloexopeptidase activity"/>
    <property type="evidence" value="ECO:0007669"/>
    <property type="project" value="InterPro"/>
</dbReference>
<accession>A0A543KQ48</accession>
<sequence>MTRSMWSRRTLGVAAAGALVGSTLVAAPSGAAPSQQGCDKRSNNTYDKLLECVRVEGVLEHLEAFQAIADAHDGTRADQTPGYLASVDYVVDVLEGAGWTAEVVPFTYDAADVRLEQLSPVSASYIAYDAEGTGEGDVTGNVIPVDINLDTATDRANDSGCEASDFVGLDFSGPNDIALMQRGFCAFGLKAELAQAAGAEAVVLFNQGNTVENDDRFGPVNPTLLPFEASIPVVGTTFAAGEALAQPGATATVTVQFDEVTSYNVIGELAGVRDDNVVMAGAHLDSVPAGPGINDNGSGSAGLLEVAQQMGKTRPHNTVRFAWWGAEELGLIGSTAWVEQRSQEELDEIALYLNFDMIGSPNYYLGVYDADESTFDAPVVVPAGSTHVEDTFESFYTLVGEPYDDSAFSGRSDYQAFIANGIASGGLFTGAEGVKTPLQATVWGGTAGDWYDPCYHADCDTMDNLDHHALDVNADAIAFAVLRYSASTEEVNGVKGVKVPGNFRIPAPAGEAGTFKPGAAGGAGGGHDHDHDHHEAR</sequence>
<dbReference type="GO" id="GO:0006508">
    <property type="term" value="P:proteolysis"/>
    <property type="evidence" value="ECO:0007669"/>
    <property type="project" value="InterPro"/>
</dbReference>
<dbReference type="Gene3D" id="3.40.630.10">
    <property type="entry name" value="Zn peptidases"/>
    <property type="match status" value="1"/>
</dbReference>
<evidence type="ECO:0000256" key="2">
    <source>
        <dbReference type="SAM" id="SignalP"/>
    </source>
</evidence>
<evidence type="ECO:0000256" key="1">
    <source>
        <dbReference type="SAM" id="MobiDB-lite"/>
    </source>
</evidence>
<dbReference type="PANTHER" id="PTHR12147:SF26">
    <property type="entry name" value="PEPTIDASE M28 DOMAIN-CONTAINING PROTEIN"/>
    <property type="match status" value="1"/>
</dbReference>
<feature type="chain" id="PRO_5039335231" evidence="2">
    <location>
        <begin position="27"/>
        <end position="537"/>
    </location>
</feature>
<organism evidence="5 6">
    <name type="scientific">Ornithinimicrobium humiphilum</name>
    <dbReference type="NCBI Taxonomy" id="125288"/>
    <lineage>
        <taxon>Bacteria</taxon>
        <taxon>Bacillati</taxon>
        <taxon>Actinomycetota</taxon>
        <taxon>Actinomycetes</taxon>
        <taxon>Micrococcales</taxon>
        <taxon>Ornithinimicrobiaceae</taxon>
        <taxon>Ornithinimicrobium</taxon>
    </lineage>
</organism>
<gene>
    <name evidence="5" type="ORF">FB476_2109</name>
</gene>
<name>A0A543KQ48_9MICO</name>
<dbReference type="SUPFAM" id="SSF53187">
    <property type="entry name" value="Zn-dependent exopeptidases"/>
    <property type="match status" value="1"/>
</dbReference>
<evidence type="ECO:0000259" key="4">
    <source>
        <dbReference type="Pfam" id="PF04389"/>
    </source>
</evidence>
<dbReference type="Gene3D" id="3.50.30.30">
    <property type="match status" value="1"/>
</dbReference>
<dbReference type="RefSeq" id="WP_141818706.1">
    <property type="nucleotide sequence ID" value="NZ_BAAAIL010000002.1"/>
</dbReference>
<dbReference type="Pfam" id="PF04389">
    <property type="entry name" value="Peptidase_M28"/>
    <property type="match status" value="1"/>
</dbReference>
<dbReference type="GO" id="GO:0004180">
    <property type="term" value="F:carboxypeptidase activity"/>
    <property type="evidence" value="ECO:0007669"/>
    <property type="project" value="UniProtKB-KW"/>
</dbReference>
<dbReference type="SUPFAM" id="SSF52025">
    <property type="entry name" value="PA domain"/>
    <property type="match status" value="1"/>
</dbReference>
<keyword evidence="5" id="KW-0121">Carboxypeptidase</keyword>
<dbReference type="InterPro" id="IPR007484">
    <property type="entry name" value="Peptidase_M28"/>
</dbReference>
<dbReference type="OrthoDB" id="345880at2"/>
<dbReference type="PANTHER" id="PTHR12147">
    <property type="entry name" value="METALLOPEPTIDASE M28 FAMILY MEMBER"/>
    <property type="match status" value="1"/>
</dbReference>
<keyword evidence="5" id="KW-0645">Protease</keyword>
<dbReference type="AlphaFoldDB" id="A0A543KQ48"/>
<keyword evidence="5" id="KW-0378">Hydrolase</keyword>
<feature type="domain" description="PA" evidence="3">
    <location>
        <begin position="151"/>
        <end position="244"/>
    </location>
</feature>
<dbReference type="InterPro" id="IPR003137">
    <property type="entry name" value="PA_domain"/>
</dbReference>
<dbReference type="Proteomes" id="UP000315133">
    <property type="component" value="Unassembled WGS sequence"/>
</dbReference>
<dbReference type="EMBL" id="VFPU01000001">
    <property type="protein sequence ID" value="TQM97205.1"/>
    <property type="molecule type" value="Genomic_DNA"/>
</dbReference>
<evidence type="ECO:0000259" key="3">
    <source>
        <dbReference type="Pfam" id="PF02225"/>
    </source>
</evidence>
<dbReference type="Pfam" id="PF02225">
    <property type="entry name" value="PA"/>
    <property type="match status" value="1"/>
</dbReference>
<keyword evidence="2" id="KW-0732">Signal</keyword>
<feature type="compositionally biased region" description="Basic and acidic residues" evidence="1">
    <location>
        <begin position="526"/>
        <end position="537"/>
    </location>
</feature>
<dbReference type="InterPro" id="IPR046450">
    <property type="entry name" value="PA_dom_sf"/>
</dbReference>
<feature type="domain" description="Peptidase M28" evidence="4">
    <location>
        <begin position="264"/>
        <end position="478"/>
    </location>
</feature>
<dbReference type="InterPro" id="IPR045175">
    <property type="entry name" value="M28_fam"/>
</dbReference>
<reference evidence="5 6" key="1">
    <citation type="submission" date="2019-06" db="EMBL/GenBank/DDBJ databases">
        <title>Sequencing the genomes of 1000 actinobacteria strains.</title>
        <authorList>
            <person name="Klenk H.-P."/>
        </authorList>
    </citation>
    <scope>NUCLEOTIDE SEQUENCE [LARGE SCALE GENOMIC DNA]</scope>
    <source>
        <strain evidence="5 6">DSM 12362</strain>
    </source>
</reference>
<comment type="caution">
    <text evidence="5">The sequence shown here is derived from an EMBL/GenBank/DDBJ whole genome shotgun (WGS) entry which is preliminary data.</text>
</comment>